<reference evidence="2 3" key="1">
    <citation type="submission" date="2017-12" db="EMBL/GenBank/DDBJ databases">
        <authorList>
            <person name="Paulsen S."/>
            <person name="Gram L.K."/>
        </authorList>
    </citation>
    <scope>NUCLEOTIDE SEQUENCE [LARGE SCALE GENOMIC DNA]</scope>
    <source>
        <strain evidence="2 3">S2897</strain>
    </source>
</reference>
<name>A0A5S3Z872_9GAMM</name>
<keyword evidence="1" id="KW-1133">Transmembrane helix</keyword>
<accession>A0A5S3Z872</accession>
<evidence type="ECO:0000313" key="3">
    <source>
        <dbReference type="Proteomes" id="UP000305874"/>
    </source>
</evidence>
<gene>
    <name evidence="2" type="ORF">CWC05_02870</name>
</gene>
<dbReference type="EMBL" id="PNCG01000002">
    <property type="protein sequence ID" value="TMP88393.1"/>
    <property type="molecule type" value="Genomic_DNA"/>
</dbReference>
<sequence>MTGLVVHVGAISLEVISQGYSILFGWVKMYPTGKTMMRTNSGWGSAHYQNAQKAHRLGITCECTAANSELSSRFWCMPL</sequence>
<comment type="caution">
    <text evidence="2">The sequence shown here is derived from an EMBL/GenBank/DDBJ whole genome shotgun (WGS) entry which is preliminary data.</text>
</comment>
<proteinExistence type="predicted"/>
<evidence type="ECO:0000256" key="1">
    <source>
        <dbReference type="SAM" id="Phobius"/>
    </source>
</evidence>
<dbReference type="Proteomes" id="UP000305874">
    <property type="component" value="Unassembled WGS sequence"/>
</dbReference>
<dbReference type="AlphaFoldDB" id="A0A5S3Z872"/>
<reference evidence="3" key="2">
    <citation type="submission" date="2019-06" db="EMBL/GenBank/DDBJ databases">
        <title>Co-occurence of chitin degradation, pigmentation and bioactivity in marine Pseudoalteromonas.</title>
        <authorList>
            <person name="Sonnenschein E.C."/>
            <person name="Bech P.K."/>
        </authorList>
    </citation>
    <scope>NUCLEOTIDE SEQUENCE [LARGE SCALE GENOMIC DNA]</scope>
    <source>
        <strain evidence="3">S2897</strain>
    </source>
</reference>
<keyword evidence="1" id="KW-0812">Transmembrane</keyword>
<organism evidence="2 3">
    <name type="scientific">Pseudoalteromonas ruthenica</name>
    <dbReference type="NCBI Taxonomy" id="151081"/>
    <lineage>
        <taxon>Bacteria</taxon>
        <taxon>Pseudomonadati</taxon>
        <taxon>Pseudomonadota</taxon>
        <taxon>Gammaproteobacteria</taxon>
        <taxon>Alteromonadales</taxon>
        <taxon>Pseudoalteromonadaceae</taxon>
        <taxon>Pseudoalteromonas</taxon>
    </lineage>
</organism>
<keyword evidence="1" id="KW-0472">Membrane</keyword>
<protein>
    <submittedName>
        <fullName evidence="2">Uncharacterized protein</fullName>
    </submittedName>
</protein>
<feature type="transmembrane region" description="Helical" evidence="1">
    <location>
        <begin position="6"/>
        <end position="27"/>
    </location>
</feature>
<evidence type="ECO:0000313" key="2">
    <source>
        <dbReference type="EMBL" id="TMP88393.1"/>
    </source>
</evidence>